<keyword evidence="3" id="KW-0863">Zinc-finger</keyword>
<dbReference type="InterPro" id="IPR001025">
    <property type="entry name" value="BAH_dom"/>
</dbReference>
<feature type="domain" description="BAH" evidence="9">
    <location>
        <begin position="1"/>
        <end position="135"/>
    </location>
</feature>
<dbReference type="Pfam" id="PF01448">
    <property type="entry name" value="ELM2"/>
    <property type="match status" value="1"/>
</dbReference>
<evidence type="ECO:0000256" key="6">
    <source>
        <dbReference type="ARBA" id="ARBA00023242"/>
    </source>
</evidence>
<evidence type="ECO:0000259" key="9">
    <source>
        <dbReference type="PROSITE" id="PS51038"/>
    </source>
</evidence>
<dbReference type="Proteomes" id="UP000290809">
    <property type="component" value="Unassembled WGS sequence"/>
</dbReference>
<dbReference type="SUPFAM" id="SSF46689">
    <property type="entry name" value="Homeodomain-like"/>
    <property type="match status" value="1"/>
</dbReference>
<dbReference type="PROSITE" id="PS51293">
    <property type="entry name" value="SANT"/>
    <property type="match status" value="1"/>
</dbReference>
<dbReference type="GO" id="GO:0003682">
    <property type="term" value="F:chromatin binding"/>
    <property type="evidence" value="ECO:0007669"/>
    <property type="project" value="InterPro"/>
</dbReference>
<feature type="domain" description="ELM2" evidence="10">
    <location>
        <begin position="136"/>
        <end position="247"/>
    </location>
</feature>
<sequence>TPTGAVEAKVACYYRRRDVSSALINQAEKYYGSDDDYDEECTNEIANSNNNDNNSKEGLKRSNTVITEQQKHQLKHRELFLSRQVECLPATHIRGKCSVTLHNDAEPLTNYLARDEAFYYKLIYDPNLKTLQEDRGSMRIGSDYQSEIQCLLKSKSEDVRLTEVHEELVWSPSHSLTVQEIDMFCLLAKAVGTYGRAHDTSSSTRQPLLLSATASAARDITRQHAHDILHEANYDLNKAINLLLPGGQPIIYRDQLEDWSANETNIFEEALDKYSKVFTDILSNCLPWKTHKSLVELYYFWKTTDRYVRQRRTKLAAQEHKLKQVYIPNYNKPNPAVLYHNTDKTINRPSLNSPQWYAWGPSNANSRLCTDCWSYWKRYGGLKSIESKERPTTTLRTQQQLNNSTVETNSKSGGPINITGSVNHQFKSHSIGLSSGPIIARIHDPSILLTRPRRARRLNDVIDSMASRKGIVFQPLDLSSTLKLSVANGPVYDRKRPHSPVSINAPSSKKLHETDDKVNKSKNSSMLTENITSEKCLTNGKSTASVMGTSPFITKSDCSFSSASTDVSSRPKKSALTTDPSLINQNLILTSNGISTDDRTTIISKFESELIQPIIARIHDPSILLTRPRRARRLNDVIDSMASRKGIVFQPLDLSSTLKLSVANGPVYDRKRPHSPVSINAPSSKKLHETDDKVNKSKNSSMLTENITSEKCLTNGKSTASVMGTSPFITKSDCSFSSASTDVSSRPKKSALTTDPSLINQNLILTSNGISTDDRTTIISKFESELIQSNKEPKFPISTASLDTYNKQT</sequence>
<dbReference type="InterPro" id="IPR017884">
    <property type="entry name" value="SANT_dom"/>
</dbReference>
<dbReference type="SMART" id="SM01189">
    <property type="entry name" value="ELM2"/>
    <property type="match status" value="1"/>
</dbReference>
<dbReference type="GO" id="GO:0016581">
    <property type="term" value="C:NuRD complex"/>
    <property type="evidence" value="ECO:0007669"/>
    <property type="project" value="TreeGrafter"/>
</dbReference>
<evidence type="ECO:0000313" key="12">
    <source>
        <dbReference type="EMBL" id="RTG81911.1"/>
    </source>
</evidence>
<feature type="region of interest" description="Disordered" evidence="8">
    <location>
        <begin position="493"/>
        <end position="525"/>
    </location>
</feature>
<feature type="non-terminal residue" evidence="12">
    <location>
        <position position="1"/>
    </location>
</feature>
<keyword evidence="2" id="KW-0479">Metal-binding</keyword>
<dbReference type="PROSITE" id="PS51038">
    <property type="entry name" value="BAH"/>
    <property type="match status" value="1"/>
</dbReference>
<comment type="similarity">
    <text evidence="7">Belongs to the metastasis-associated protein family.</text>
</comment>
<dbReference type="GO" id="GO:0000122">
    <property type="term" value="P:negative regulation of transcription by RNA polymerase II"/>
    <property type="evidence" value="ECO:0007669"/>
    <property type="project" value="TreeGrafter"/>
</dbReference>
<dbReference type="GO" id="GO:0008270">
    <property type="term" value="F:zinc ion binding"/>
    <property type="evidence" value="ECO:0007669"/>
    <property type="project" value="UniProtKB-KW"/>
</dbReference>
<evidence type="ECO:0000259" key="10">
    <source>
        <dbReference type="PROSITE" id="PS51156"/>
    </source>
</evidence>
<dbReference type="Pfam" id="PF01426">
    <property type="entry name" value="BAH"/>
    <property type="match status" value="1"/>
</dbReference>
<evidence type="ECO:0000313" key="13">
    <source>
        <dbReference type="Proteomes" id="UP000290809"/>
    </source>
</evidence>
<evidence type="ECO:0000256" key="7">
    <source>
        <dbReference type="ARBA" id="ARBA00093454"/>
    </source>
</evidence>
<dbReference type="InterPro" id="IPR000949">
    <property type="entry name" value="ELM2_dom"/>
</dbReference>
<dbReference type="FunFam" id="4.10.1240.50:FF:000001">
    <property type="entry name" value="Metastasis-associated 1 family, member 3"/>
    <property type="match status" value="1"/>
</dbReference>
<dbReference type="GO" id="GO:0003713">
    <property type="term" value="F:transcription coactivator activity"/>
    <property type="evidence" value="ECO:0007669"/>
    <property type="project" value="TreeGrafter"/>
</dbReference>
<dbReference type="PANTHER" id="PTHR10865">
    <property type="entry name" value="METASTASIS-ASSOCIATED PROTEIN AND MESODERM INDUCTION EARLY RESPONSE PROTEIN"/>
    <property type="match status" value="1"/>
</dbReference>
<dbReference type="Gene3D" id="4.10.1240.50">
    <property type="match status" value="1"/>
</dbReference>
<dbReference type="InterPro" id="IPR043151">
    <property type="entry name" value="BAH_sf"/>
</dbReference>
<dbReference type="InterPro" id="IPR040138">
    <property type="entry name" value="MIER/MTA"/>
</dbReference>
<gene>
    <name evidence="12" type="ORF">DC041_0011338</name>
</gene>
<evidence type="ECO:0000256" key="2">
    <source>
        <dbReference type="ARBA" id="ARBA00022723"/>
    </source>
</evidence>
<evidence type="ECO:0000256" key="8">
    <source>
        <dbReference type="SAM" id="MobiDB-lite"/>
    </source>
</evidence>
<dbReference type="GO" id="GO:0003714">
    <property type="term" value="F:transcription corepressor activity"/>
    <property type="evidence" value="ECO:0007669"/>
    <property type="project" value="TreeGrafter"/>
</dbReference>
<dbReference type="FunFam" id="1.10.10.60:FF:000012">
    <property type="entry name" value="Metastasis-associated 1 family, member 3"/>
    <property type="match status" value="1"/>
</dbReference>
<keyword evidence="4" id="KW-0862">Zinc</keyword>
<feature type="region of interest" description="Disordered" evidence="8">
    <location>
        <begin position="669"/>
        <end position="701"/>
    </location>
</feature>
<dbReference type="EMBL" id="QMKO01003084">
    <property type="protein sequence ID" value="RTG81911.1"/>
    <property type="molecule type" value="Genomic_DNA"/>
</dbReference>
<reference evidence="12 13" key="1">
    <citation type="journal article" date="2019" name="PLoS Pathog.">
        <title>Genome sequence of the bovine parasite Schistosoma bovis Tanzania.</title>
        <authorList>
            <person name="Oey H."/>
            <person name="Zakrzewski M."/>
            <person name="Gobert G."/>
            <person name="Gravermann K."/>
            <person name="Stoye J."/>
            <person name="Jones M."/>
            <person name="Mcmanus D."/>
            <person name="Krause L."/>
        </authorList>
    </citation>
    <scope>NUCLEOTIDE SEQUENCE [LARGE SCALE GENOMIC DNA]</scope>
    <source>
        <strain evidence="12 13">TAN1997</strain>
    </source>
</reference>
<evidence type="ECO:0000256" key="4">
    <source>
        <dbReference type="ARBA" id="ARBA00022833"/>
    </source>
</evidence>
<name>A0A430Q2J4_SCHBO</name>
<dbReference type="PANTHER" id="PTHR10865:SF29">
    <property type="entry name" value="METASTASIS ASSOCIATED 1-LIKE, ISOFORM D"/>
    <property type="match status" value="1"/>
</dbReference>
<dbReference type="Gene3D" id="1.10.10.60">
    <property type="entry name" value="Homeodomain-like"/>
    <property type="match status" value="1"/>
</dbReference>
<dbReference type="PROSITE" id="PS51156">
    <property type="entry name" value="ELM2"/>
    <property type="match status" value="1"/>
</dbReference>
<comment type="caution">
    <text evidence="12">The sequence shown here is derived from an EMBL/GenBank/DDBJ whole genome shotgun (WGS) entry which is preliminary data.</text>
</comment>
<evidence type="ECO:0000256" key="5">
    <source>
        <dbReference type="ARBA" id="ARBA00023125"/>
    </source>
</evidence>
<dbReference type="GO" id="GO:0003677">
    <property type="term" value="F:DNA binding"/>
    <property type="evidence" value="ECO:0007669"/>
    <property type="project" value="UniProtKB-KW"/>
</dbReference>
<dbReference type="AlphaFoldDB" id="A0A430Q2J4"/>
<feature type="compositionally biased region" description="Basic and acidic residues" evidence="8">
    <location>
        <begin position="510"/>
        <end position="519"/>
    </location>
</feature>
<keyword evidence="1" id="KW-0597">Phosphoprotein</keyword>
<evidence type="ECO:0000256" key="3">
    <source>
        <dbReference type="ARBA" id="ARBA00022771"/>
    </source>
</evidence>
<feature type="domain" description="SANT" evidence="11">
    <location>
        <begin position="254"/>
        <end position="306"/>
    </location>
</feature>
<organism evidence="12 13">
    <name type="scientific">Schistosoma bovis</name>
    <name type="common">Blood fluke</name>
    <dbReference type="NCBI Taxonomy" id="6184"/>
    <lineage>
        <taxon>Eukaryota</taxon>
        <taxon>Metazoa</taxon>
        <taxon>Spiralia</taxon>
        <taxon>Lophotrochozoa</taxon>
        <taxon>Platyhelminthes</taxon>
        <taxon>Trematoda</taxon>
        <taxon>Digenea</taxon>
        <taxon>Strigeidida</taxon>
        <taxon>Schistosomatoidea</taxon>
        <taxon>Schistosomatidae</taxon>
        <taxon>Schistosoma</taxon>
    </lineage>
</organism>
<dbReference type="Gene3D" id="2.30.30.490">
    <property type="match status" value="1"/>
</dbReference>
<feature type="compositionally biased region" description="Basic and acidic residues" evidence="8">
    <location>
        <begin position="686"/>
        <end position="695"/>
    </location>
</feature>
<dbReference type="STRING" id="6184.A0A430Q2J4"/>
<keyword evidence="5" id="KW-0238">DNA-binding</keyword>
<keyword evidence="6" id="KW-0539">Nucleus</keyword>
<evidence type="ECO:0000259" key="11">
    <source>
        <dbReference type="PROSITE" id="PS51293"/>
    </source>
</evidence>
<dbReference type="GO" id="GO:0042826">
    <property type="term" value="F:histone deacetylase binding"/>
    <property type="evidence" value="ECO:0007669"/>
    <property type="project" value="TreeGrafter"/>
</dbReference>
<protein>
    <submittedName>
        <fullName evidence="12">Metastasis-associated protein MTA</fullName>
    </submittedName>
</protein>
<proteinExistence type="inferred from homology"/>
<evidence type="ECO:0000256" key="1">
    <source>
        <dbReference type="ARBA" id="ARBA00022553"/>
    </source>
</evidence>
<keyword evidence="13" id="KW-1185">Reference proteome</keyword>
<accession>A0A430Q2J4</accession>
<dbReference type="InterPro" id="IPR009057">
    <property type="entry name" value="Homeodomain-like_sf"/>
</dbReference>